<dbReference type="CDD" id="cd01185">
    <property type="entry name" value="INTN1_C_like"/>
    <property type="match status" value="1"/>
</dbReference>
<keyword evidence="2" id="KW-0238">DNA-binding</keyword>
<dbReference type="GO" id="GO:0003677">
    <property type="term" value="F:DNA binding"/>
    <property type="evidence" value="ECO:0007669"/>
    <property type="project" value="UniProtKB-KW"/>
</dbReference>
<dbReference type="AlphaFoldDB" id="A0A2M9V6Y4"/>
<dbReference type="InterPro" id="IPR011010">
    <property type="entry name" value="DNA_brk_join_enz"/>
</dbReference>
<dbReference type="InterPro" id="IPR025269">
    <property type="entry name" value="SAM-like_dom"/>
</dbReference>
<proteinExistence type="inferred from homology"/>
<dbReference type="Gene3D" id="1.10.443.10">
    <property type="entry name" value="Intergrase catalytic core"/>
    <property type="match status" value="1"/>
</dbReference>
<evidence type="ECO:0000313" key="5">
    <source>
        <dbReference type="EMBL" id="PJY74413.1"/>
    </source>
</evidence>
<dbReference type="RefSeq" id="WP_100788618.1">
    <property type="nucleotide sequence ID" value="NZ_PDCW01000014.1"/>
</dbReference>
<evidence type="ECO:0000313" key="6">
    <source>
        <dbReference type="Proteomes" id="UP000231846"/>
    </source>
</evidence>
<dbReference type="PANTHER" id="PTHR30349:SF64">
    <property type="entry name" value="PROPHAGE INTEGRASE INTD-RELATED"/>
    <property type="match status" value="1"/>
</dbReference>
<protein>
    <submittedName>
        <fullName evidence="5">Phage integrase family protein</fullName>
    </submittedName>
</protein>
<sequence length="415" mass="47516">MNELKVTFYLKKNETRADGIAPVLGRIRIGKSMVQFSAKVYIQEKLWDVKSGRAKGKSKAALNANAELDKLCVAIHSAYKDLQLKSDNVLAIDVKNAFQGIASEQDTLVKHYEHLNEKFYKKVGVNRSIDTYKRYCVALNHLKNFLQKKYKVRDMAFQSLNSTFVKAFDLYLRADLKMTCNTIVNIMARLHLVIKSAMDNGLIKQDPFMDYKYLTEPLVAKCLSEEEFNLILTTPLPKDNMNLVRDVFIFSCMTGLAFSDLRNLTPENMKQAEDGVWWIHTARKKTGTPCHIPLMELPLQLIKKYCGISDQGRLFPMLSCSKTNINLKKIAKYCGIERCLTFHQARHTYASLITLSQGVPMDTVRELLGHRSWKSTRIYAHLTQEKIGADMGDLQVRIREKFILTDNCPQRPDSV</sequence>
<dbReference type="Pfam" id="PF17293">
    <property type="entry name" value="Arm-DNA-bind_5"/>
    <property type="match status" value="1"/>
</dbReference>
<dbReference type="GO" id="GO:0006310">
    <property type="term" value="P:DNA recombination"/>
    <property type="evidence" value="ECO:0007669"/>
    <property type="project" value="UniProtKB-KW"/>
</dbReference>
<comment type="similarity">
    <text evidence="1">Belongs to the 'phage' integrase family.</text>
</comment>
<evidence type="ECO:0000256" key="3">
    <source>
        <dbReference type="ARBA" id="ARBA00023172"/>
    </source>
</evidence>
<dbReference type="SUPFAM" id="SSF56349">
    <property type="entry name" value="DNA breaking-rejoining enzymes"/>
    <property type="match status" value="1"/>
</dbReference>
<dbReference type="InterPro" id="IPR002104">
    <property type="entry name" value="Integrase_catalytic"/>
</dbReference>
<dbReference type="Pfam" id="PF13102">
    <property type="entry name" value="Phage_int_SAM_5"/>
    <property type="match status" value="1"/>
</dbReference>
<name>A0A2M9V6Y4_BACFG</name>
<dbReference type="Gene3D" id="1.10.150.130">
    <property type="match status" value="1"/>
</dbReference>
<evidence type="ECO:0000256" key="2">
    <source>
        <dbReference type="ARBA" id="ARBA00023125"/>
    </source>
</evidence>
<dbReference type="GO" id="GO:0015074">
    <property type="term" value="P:DNA integration"/>
    <property type="evidence" value="ECO:0007669"/>
    <property type="project" value="InterPro"/>
</dbReference>
<dbReference type="Proteomes" id="UP000231846">
    <property type="component" value="Unassembled WGS sequence"/>
</dbReference>
<gene>
    <name evidence="5" type="ORF">CQW34_02223</name>
</gene>
<dbReference type="InterPro" id="IPR010998">
    <property type="entry name" value="Integrase_recombinase_N"/>
</dbReference>
<reference evidence="5 6" key="1">
    <citation type="journal article" date="2017" name="MBio">
        <title>Gut Symbiont Bacteroides fragilis Secretes a Eukaryotic-Like Ubiquitin Protein That Mediates Intraspecies Antagonism.</title>
        <authorList>
            <person name="Chatzidaki-Livanis M."/>
            <person name="Coyne M.J."/>
            <person name="Roelofs K.G."/>
            <person name="Gentyala R.R."/>
            <person name="Caldwell J.M."/>
            <person name="Comstock L.E."/>
        </authorList>
    </citation>
    <scope>NUCLEOTIDE SEQUENCE [LARGE SCALE GENOMIC DNA]</scope>
    <source>
        <strain evidence="5 6">12905</strain>
    </source>
</reference>
<evidence type="ECO:0000256" key="1">
    <source>
        <dbReference type="ARBA" id="ARBA00008857"/>
    </source>
</evidence>
<accession>A0A2M9V6Y4</accession>
<dbReference type="EMBL" id="PDCW01000014">
    <property type="protein sequence ID" value="PJY74413.1"/>
    <property type="molecule type" value="Genomic_DNA"/>
</dbReference>
<dbReference type="PANTHER" id="PTHR30349">
    <property type="entry name" value="PHAGE INTEGRASE-RELATED"/>
    <property type="match status" value="1"/>
</dbReference>
<dbReference type="PROSITE" id="PS51898">
    <property type="entry name" value="TYR_RECOMBINASE"/>
    <property type="match status" value="1"/>
</dbReference>
<dbReference type="Pfam" id="PF00589">
    <property type="entry name" value="Phage_integrase"/>
    <property type="match status" value="1"/>
</dbReference>
<feature type="domain" description="Tyr recombinase" evidence="4">
    <location>
        <begin position="218"/>
        <end position="392"/>
    </location>
</feature>
<evidence type="ECO:0000259" key="4">
    <source>
        <dbReference type="PROSITE" id="PS51898"/>
    </source>
</evidence>
<dbReference type="InterPro" id="IPR013762">
    <property type="entry name" value="Integrase-like_cat_sf"/>
</dbReference>
<comment type="caution">
    <text evidence="5">The sequence shown here is derived from an EMBL/GenBank/DDBJ whole genome shotgun (WGS) entry which is preliminary data.</text>
</comment>
<keyword evidence="3" id="KW-0233">DNA recombination</keyword>
<organism evidence="5 6">
    <name type="scientific">Bacteroides fragilis</name>
    <dbReference type="NCBI Taxonomy" id="817"/>
    <lineage>
        <taxon>Bacteria</taxon>
        <taxon>Pseudomonadati</taxon>
        <taxon>Bacteroidota</taxon>
        <taxon>Bacteroidia</taxon>
        <taxon>Bacteroidales</taxon>
        <taxon>Bacteroidaceae</taxon>
        <taxon>Bacteroides</taxon>
    </lineage>
</organism>
<dbReference type="InterPro" id="IPR050090">
    <property type="entry name" value="Tyrosine_recombinase_XerCD"/>
</dbReference>
<dbReference type="InterPro" id="IPR035386">
    <property type="entry name" value="Arm-DNA-bind_5"/>
</dbReference>